<comment type="caution">
    <text evidence="2">Lacks conserved residue(s) required for the propagation of feature annotation.</text>
</comment>
<dbReference type="InterPro" id="IPR013111">
    <property type="entry name" value="EGF_extracell"/>
</dbReference>
<dbReference type="PROSITE" id="PS50026">
    <property type="entry name" value="EGF_3"/>
    <property type="match status" value="1"/>
</dbReference>
<evidence type="ECO:0000256" key="3">
    <source>
        <dbReference type="SAM" id="Phobius"/>
    </source>
</evidence>
<keyword evidence="3" id="KW-1133">Transmembrane helix</keyword>
<sequence length="823" mass="86541">MGLRIRPCCVVVTFLVVFCTLSTAATAAASVIVEYAVTPVLQSALSSLPSTHWAQYETLCEAPTAARRIRLLDSLNRVFENITDTNAHFPFYAWGATSWHVSGMGFLSPTPYGMCRGFCRRNIYAALQGNYAFSDNASVLYDGGGDWPMIGLYVAPFKTTAAASASGSFISAHDSSDGSTRTTAAASASGSFISAHDSSDGSTRLTTVEYCNVALSAPGSSAGGTLTAQVVAYANGTIIMRYASLPKTGAQPEYMPSTGLVYSKTLRKVVPTPTAANGIVAYRFDPVFDTCAEHDVVSACTADTKGDCVWCTSTAACSASTFVAQVCPRGQWVASEGHMAPLPPQQFYSVTVDFGGVAFDKFSSILPLRGLTEFTVDLGRGYALFMSHGSESIVCTPGLSCMTDPISSNCNPLMGTCPNGNYTVTILGLQSAFVWGAGATVATATTEVGSEQLCMGNACGKGVVVNVTGLELCSRTAVAPKFTVQLYFDTSGVVDLILDTDTVSRGTPLAAYPPIRVGLVRYGVDDASSVMVPQGLLRSGLHVRFVPQTRCMDCGLHGRCDELEGACRCLPGYYGPSCVACPVCWTGSRCDDGRAGSGACLCDGGECEEACASPSGESVPSESCARCDAIGGRCDCGVCECQGGWSGPDCNVAPADGCRAYSFDGCEVCGQHEGCVYCHDSTCFNPALSGTPGGYTCSYSTPAADTQACVTYGSRGLFAPISYANDAFILSGVVSALVLLVLMTLYVVQCMGSNCRRRDVGAIFAVGGTPELPRPYRERKVIQVAFTRERMPGREVMGIPLRQVSLQRLFKRRAEAVQAAAAQ</sequence>
<feature type="transmembrane region" description="Helical" evidence="3">
    <location>
        <begin position="727"/>
        <end position="748"/>
    </location>
</feature>
<keyword evidence="3" id="KW-0472">Membrane</keyword>
<protein>
    <recommendedName>
        <fullName evidence="5">EGF-like domain-containing protein</fullName>
    </recommendedName>
</protein>
<dbReference type="InterPro" id="IPR000742">
    <property type="entry name" value="EGF"/>
</dbReference>
<evidence type="ECO:0000256" key="2">
    <source>
        <dbReference type="PROSITE-ProRule" id="PRU00076"/>
    </source>
</evidence>
<dbReference type="EMBL" id="JAFHKP010000031">
    <property type="protein sequence ID" value="KAG5472149.1"/>
    <property type="molecule type" value="Genomic_DNA"/>
</dbReference>
<name>A0A836GHC6_LEIEN</name>
<dbReference type="Pfam" id="PF07974">
    <property type="entry name" value="EGF_2"/>
    <property type="match status" value="1"/>
</dbReference>
<dbReference type="AlphaFoldDB" id="A0A836GHC6"/>
<keyword evidence="4" id="KW-0732">Signal</keyword>
<keyword evidence="7" id="KW-1185">Reference proteome</keyword>
<dbReference type="PANTHER" id="PTHR24035">
    <property type="entry name" value="MULTIPLE EPIDERMAL GROWTH FACTOR-LIKE DOMAINS PROTEIN"/>
    <property type="match status" value="1"/>
</dbReference>
<evidence type="ECO:0000313" key="7">
    <source>
        <dbReference type="Proteomes" id="UP000674179"/>
    </source>
</evidence>
<comment type="caution">
    <text evidence="6">The sequence shown here is derived from an EMBL/GenBank/DDBJ whole genome shotgun (WGS) entry which is preliminary data.</text>
</comment>
<evidence type="ECO:0000259" key="5">
    <source>
        <dbReference type="PROSITE" id="PS50026"/>
    </source>
</evidence>
<evidence type="ECO:0000256" key="1">
    <source>
        <dbReference type="ARBA" id="ARBA00023157"/>
    </source>
</evidence>
<dbReference type="KEGG" id="lenr:94170079"/>
<feature type="signal peptide" evidence="4">
    <location>
        <begin position="1"/>
        <end position="24"/>
    </location>
</feature>
<dbReference type="PANTHER" id="PTHR24035:SF109">
    <property type="entry name" value="PROTEIN DRAPER"/>
    <property type="match status" value="1"/>
</dbReference>
<reference evidence="6 7" key="1">
    <citation type="submission" date="2021-02" db="EMBL/GenBank/DDBJ databases">
        <title>Leishmania (Mundinia) enrietti genome sequencing and assembly.</title>
        <authorList>
            <person name="Almutairi H."/>
            <person name="Gatherer D."/>
        </authorList>
    </citation>
    <scope>NUCLEOTIDE SEQUENCE [LARGE SCALE GENOMIC DNA]</scope>
    <source>
        <strain evidence="6">CUR178</strain>
    </source>
</reference>
<keyword evidence="2" id="KW-0245">EGF-like domain</keyword>
<feature type="chain" id="PRO_5032957751" description="EGF-like domain-containing protein" evidence="4">
    <location>
        <begin position="25"/>
        <end position="823"/>
    </location>
</feature>
<dbReference type="Proteomes" id="UP000674179">
    <property type="component" value="Chromosome 31"/>
</dbReference>
<evidence type="ECO:0000256" key="4">
    <source>
        <dbReference type="SAM" id="SignalP"/>
    </source>
</evidence>
<accession>A0A836GHC6</accession>
<gene>
    <name evidence="6" type="ORF">CUR178_02823</name>
</gene>
<keyword evidence="1 2" id="KW-1015">Disulfide bond</keyword>
<feature type="disulfide bond" evidence="2">
    <location>
        <begin position="569"/>
        <end position="578"/>
    </location>
</feature>
<proteinExistence type="predicted"/>
<dbReference type="OrthoDB" id="18487at2759"/>
<dbReference type="GeneID" id="94170079"/>
<dbReference type="RefSeq" id="XP_067690672.1">
    <property type="nucleotide sequence ID" value="XM_067834569.1"/>
</dbReference>
<evidence type="ECO:0000313" key="6">
    <source>
        <dbReference type="EMBL" id="KAG5472149.1"/>
    </source>
</evidence>
<feature type="domain" description="EGF-like" evidence="5">
    <location>
        <begin position="547"/>
        <end position="579"/>
    </location>
</feature>
<dbReference type="InterPro" id="IPR052108">
    <property type="entry name" value="MEGF/SIB"/>
</dbReference>
<keyword evidence="3" id="KW-0812">Transmembrane</keyword>
<organism evidence="6 7">
    <name type="scientific">Leishmania enriettii</name>
    <dbReference type="NCBI Taxonomy" id="5663"/>
    <lineage>
        <taxon>Eukaryota</taxon>
        <taxon>Discoba</taxon>
        <taxon>Euglenozoa</taxon>
        <taxon>Kinetoplastea</taxon>
        <taxon>Metakinetoplastina</taxon>
        <taxon>Trypanosomatida</taxon>
        <taxon>Trypanosomatidae</taxon>
        <taxon>Leishmaniinae</taxon>
        <taxon>Leishmania</taxon>
    </lineage>
</organism>
<dbReference type="PROSITE" id="PS00022">
    <property type="entry name" value="EGF_1"/>
    <property type="match status" value="1"/>
</dbReference>